<name>A0ABQ5KXA7_9EUKA</name>
<dbReference type="SMART" id="SM00365">
    <property type="entry name" value="LRR_SD22"/>
    <property type="match status" value="4"/>
</dbReference>
<dbReference type="PANTHER" id="PTHR18849">
    <property type="entry name" value="LEUCINE RICH REPEAT PROTEIN"/>
    <property type="match status" value="1"/>
</dbReference>
<evidence type="ECO:0000256" key="9">
    <source>
        <dbReference type="SAM" id="Coils"/>
    </source>
</evidence>
<dbReference type="PROSITE" id="PS51450">
    <property type="entry name" value="LRR"/>
    <property type="match status" value="3"/>
</dbReference>
<evidence type="ECO:0000256" key="5">
    <source>
        <dbReference type="ARBA" id="ARBA00022737"/>
    </source>
</evidence>
<evidence type="ECO:0000313" key="13">
    <source>
        <dbReference type="Proteomes" id="UP001057375"/>
    </source>
</evidence>
<evidence type="ECO:0000256" key="1">
    <source>
        <dbReference type="ARBA" id="ARBA00004138"/>
    </source>
</evidence>
<evidence type="ECO:0000256" key="7">
    <source>
        <dbReference type="ARBA" id="ARBA00023273"/>
    </source>
</evidence>
<comment type="caution">
    <text evidence="12">The sequence shown here is derived from an EMBL/GenBank/DDBJ whole genome shotgun (WGS) entry which is preliminary data.</text>
</comment>
<evidence type="ECO:0000259" key="11">
    <source>
        <dbReference type="Pfam" id="PF23602"/>
    </source>
</evidence>
<comment type="similarity">
    <text evidence="8">Belongs to the tilB family.</text>
</comment>
<evidence type="ECO:0000313" key="12">
    <source>
        <dbReference type="EMBL" id="GKT36069.1"/>
    </source>
</evidence>
<dbReference type="Pfam" id="PF23602">
    <property type="entry name" value="CS_DNAAF11_C"/>
    <property type="match status" value="1"/>
</dbReference>
<comment type="subcellular location">
    <subcellularLocation>
        <location evidence="1">Cell projection</location>
        <location evidence="1">Cilium</location>
    </subcellularLocation>
    <subcellularLocation>
        <location evidence="2">Cytoplasm</location>
    </subcellularLocation>
</comment>
<protein>
    <recommendedName>
        <fullName evidence="11">Dynein axonemal assembly factor 11-like CS domain-containing protein</fullName>
    </recommendedName>
</protein>
<evidence type="ECO:0000256" key="8">
    <source>
        <dbReference type="ARBA" id="ARBA00049982"/>
    </source>
</evidence>
<feature type="coiled-coil region" evidence="9">
    <location>
        <begin position="192"/>
        <end position="226"/>
    </location>
</feature>
<evidence type="ECO:0000256" key="10">
    <source>
        <dbReference type="SAM" id="MobiDB-lite"/>
    </source>
</evidence>
<keyword evidence="4" id="KW-0433">Leucine-rich repeat</keyword>
<organism evidence="12 13">
    <name type="scientific">Aduncisulcus paluster</name>
    <dbReference type="NCBI Taxonomy" id="2918883"/>
    <lineage>
        <taxon>Eukaryota</taxon>
        <taxon>Metamonada</taxon>
        <taxon>Carpediemonas-like organisms</taxon>
        <taxon>Aduncisulcus</taxon>
    </lineage>
</organism>
<keyword evidence="13" id="KW-1185">Reference proteome</keyword>
<evidence type="ECO:0000256" key="3">
    <source>
        <dbReference type="ARBA" id="ARBA00022490"/>
    </source>
</evidence>
<dbReference type="SUPFAM" id="SSF52058">
    <property type="entry name" value="L domain-like"/>
    <property type="match status" value="1"/>
</dbReference>
<evidence type="ECO:0000256" key="2">
    <source>
        <dbReference type="ARBA" id="ARBA00004496"/>
    </source>
</evidence>
<reference evidence="12" key="1">
    <citation type="submission" date="2022-03" db="EMBL/GenBank/DDBJ databases">
        <title>Draft genome sequence of Aduncisulcus paluster, a free-living microaerophilic Fornicata.</title>
        <authorList>
            <person name="Yuyama I."/>
            <person name="Kume K."/>
            <person name="Tamura T."/>
            <person name="Inagaki Y."/>
            <person name="Hashimoto T."/>
        </authorList>
    </citation>
    <scope>NUCLEOTIDE SEQUENCE</scope>
    <source>
        <strain evidence="12">NY0171</strain>
    </source>
</reference>
<feature type="compositionally biased region" description="Acidic residues" evidence="10">
    <location>
        <begin position="352"/>
        <end position="366"/>
    </location>
</feature>
<dbReference type="EMBL" id="BQXS01011135">
    <property type="protein sequence ID" value="GKT36069.1"/>
    <property type="molecule type" value="Genomic_DNA"/>
</dbReference>
<proteinExistence type="inferred from homology"/>
<accession>A0ABQ5KXA7</accession>
<dbReference type="InterPro" id="IPR001611">
    <property type="entry name" value="Leu-rich_rpt"/>
</dbReference>
<dbReference type="Proteomes" id="UP001057375">
    <property type="component" value="Unassembled WGS sequence"/>
</dbReference>
<dbReference type="Gene3D" id="3.80.10.10">
    <property type="entry name" value="Ribonuclease Inhibitor"/>
    <property type="match status" value="1"/>
</dbReference>
<keyword evidence="6" id="KW-0969">Cilium</keyword>
<sequence>MVRITPDLLRKRSEHNDKCLSDLEEIALHQFKIEKIESIGEFCKRLKILLLQNNRIGKIENLHQLIDLQYLNLALNRITKIGGLERCSSLQKLDLTANYISNYSELSKLSKNSELTELYLTGNPCTSVPFYRQYVIASIPTLTSLDGIEISFSERIEAENELPIIESKIIDGTITFPPTEIPSFVLKDDKEEDELEEKQEKETKTIDRKQELKDEYQRNLLEHRAECLARGEVLQYNDTGCEFKWVENYKTQALEFRVLVPKHLGTDNIECDLNPSYIRLRVKDNWLQLRTPYEIVCSTAEAIRVDSTGEFILRLQLESGERIAKPWKDIIADTAKDSKKEEEKEEEGKEDPTDDDESYSDMPELE</sequence>
<keyword evidence="7" id="KW-0966">Cell projection</keyword>
<dbReference type="InterPro" id="IPR032675">
    <property type="entry name" value="LRR_dom_sf"/>
</dbReference>
<keyword evidence="3" id="KW-0963">Cytoplasm</keyword>
<keyword evidence="5" id="KW-0677">Repeat</keyword>
<gene>
    <name evidence="12" type="ORF">ADUPG1_009099</name>
</gene>
<keyword evidence="9" id="KW-0175">Coiled coil</keyword>
<feature type="region of interest" description="Disordered" evidence="10">
    <location>
        <begin position="334"/>
        <end position="366"/>
    </location>
</feature>
<evidence type="ECO:0000256" key="4">
    <source>
        <dbReference type="ARBA" id="ARBA00022614"/>
    </source>
</evidence>
<dbReference type="PANTHER" id="PTHR18849:SF0">
    <property type="entry name" value="CILIA- AND FLAGELLA-ASSOCIATED PROTEIN 410-RELATED"/>
    <property type="match status" value="1"/>
</dbReference>
<dbReference type="InterPro" id="IPR056496">
    <property type="entry name" value="CS_DNAAF11_C"/>
</dbReference>
<feature type="domain" description="Dynein axonemal assembly factor 11-like CS" evidence="11">
    <location>
        <begin position="198"/>
        <end position="315"/>
    </location>
</feature>
<feature type="compositionally biased region" description="Basic and acidic residues" evidence="10">
    <location>
        <begin position="334"/>
        <end position="351"/>
    </location>
</feature>
<evidence type="ECO:0000256" key="6">
    <source>
        <dbReference type="ARBA" id="ARBA00023069"/>
    </source>
</evidence>
<dbReference type="Pfam" id="PF14580">
    <property type="entry name" value="LRR_9"/>
    <property type="match status" value="1"/>
</dbReference>